<evidence type="ECO:0000313" key="9">
    <source>
        <dbReference type="EMBL" id="KZF25173.1"/>
    </source>
</evidence>
<dbReference type="InterPro" id="IPR036034">
    <property type="entry name" value="PDZ_sf"/>
</dbReference>
<comment type="similarity">
    <text evidence="2">Belongs to the peptidase S1C family.</text>
</comment>
<reference evidence="9 10" key="1">
    <citation type="journal article" date="2016" name="Fungal Biol.">
        <title>The genome of Xylona heveae provides a window into fungal endophytism.</title>
        <authorList>
            <person name="Gazis R."/>
            <person name="Kuo A."/>
            <person name="Riley R."/>
            <person name="LaButti K."/>
            <person name="Lipzen A."/>
            <person name="Lin J."/>
            <person name="Amirebrahimi M."/>
            <person name="Hesse C.N."/>
            <person name="Spatafora J.W."/>
            <person name="Henrissat B."/>
            <person name="Hainaut M."/>
            <person name="Grigoriev I.V."/>
            <person name="Hibbett D.S."/>
        </authorList>
    </citation>
    <scope>NUCLEOTIDE SEQUENCE [LARGE SCALE GENOMIC DNA]</scope>
    <source>
        <strain evidence="9 10">TC161</strain>
    </source>
</reference>
<evidence type="ECO:0000256" key="7">
    <source>
        <dbReference type="SAM" id="MobiDB-lite"/>
    </source>
</evidence>
<dbReference type="GO" id="GO:0006915">
    <property type="term" value="P:apoptotic process"/>
    <property type="evidence" value="ECO:0007669"/>
    <property type="project" value="UniProtKB-KW"/>
</dbReference>
<dbReference type="InParanoid" id="A0A165INY8"/>
<keyword evidence="10" id="KW-1185">Reference proteome</keyword>
<dbReference type="SMART" id="SM00228">
    <property type="entry name" value="PDZ"/>
    <property type="match status" value="1"/>
</dbReference>
<dbReference type="FunCoup" id="A0A165INY8">
    <property type="interactions" value="138"/>
</dbReference>
<dbReference type="InterPro" id="IPR009003">
    <property type="entry name" value="Peptidase_S1_PA"/>
</dbReference>
<keyword evidence="9" id="KW-0645">Protease</keyword>
<dbReference type="PANTHER" id="PTHR46366">
    <property type="entry name" value="PRO-APOPTOTIC SERINE PROTEASE NMA111"/>
    <property type="match status" value="1"/>
</dbReference>
<evidence type="ECO:0000256" key="3">
    <source>
        <dbReference type="ARBA" id="ARBA00020338"/>
    </source>
</evidence>
<dbReference type="InterPro" id="IPR001940">
    <property type="entry name" value="Peptidase_S1C"/>
</dbReference>
<dbReference type="RefSeq" id="XP_018190728.1">
    <property type="nucleotide sequence ID" value="XM_018333679.1"/>
</dbReference>
<evidence type="ECO:0000259" key="8">
    <source>
        <dbReference type="SMART" id="SM00228"/>
    </source>
</evidence>
<gene>
    <name evidence="9" type="ORF">L228DRAFT_252301</name>
</gene>
<dbReference type="Gene3D" id="2.40.10.120">
    <property type="match status" value="2"/>
</dbReference>
<feature type="region of interest" description="Disordered" evidence="7">
    <location>
        <begin position="1"/>
        <end position="45"/>
    </location>
</feature>
<dbReference type="OMA" id="FWGHCVF"/>
<dbReference type="Proteomes" id="UP000076632">
    <property type="component" value="Unassembled WGS sequence"/>
</dbReference>
<evidence type="ECO:0000256" key="6">
    <source>
        <dbReference type="ARBA" id="ARBA00022737"/>
    </source>
</evidence>
<keyword evidence="6" id="KW-0677">Repeat</keyword>
<organism evidence="9 10">
    <name type="scientific">Xylona heveae (strain CBS 132557 / TC161)</name>
    <dbReference type="NCBI Taxonomy" id="1328760"/>
    <lineage>
        <taxon>Eukaryota</taxon>
        <taxon>Fungi</taxon>
        <taxon>Dikarya</taxon>
        <taxon>Ascomycota</taxon>
        <taxon>Pezizomycotina</taxon>
        <taxon>Xylonomycetes</taxon>
        <taxon>Xylonales</taxon>
        <taxon>Xylonaceae</taxon>
        <taxon>Xylona</taxon>
    </lineage>
</organism>
<dbReference type="PANTHER" id="PTHR46366:SF8">
    <property type="entry name" value="PRO-APOPTOTIC SERINE PROTEASE NMA111"/>
    <property type="match status" value="1"/>
</dbReference>
<dbReference type="SUPFAM" id="SSF50494">
    <property type="entry name" value="Trypsin-like serine proteases"/>
    <property type="match status" value="2"/>
</dbReference>
<evidence type="ECO:0000256" key="5">
    <source>
        <dbReference type="ARBA" id="ARBA00022703"/>
    </source>
</evidence>
<dbReference type="Pfam" id="PF12812">
    <property type="entry name" value="PDZ_1"/>
    <property type="match status" value="2"/>
</dbReference>
<protein>
    <recommendedName>
        <fullName evidence="3">Pro-apoptotic serine protease NMA111</fullName>
    </recommendedName>
    <alternativeName>
        <fullName evidence="4">Pro-apoptotic serine protease nma111</fullName>
    </alternativeName>
</protein>
<dbReference type="GO" id="GO:0006508">
    <property type="term" value="P:proteolysis"/>
    <property type="evidence" value="ECO:0007669"/>
    <property type="project" value="UniProtKB-KW"/>
</dbReference>
<dbReference type="STRING" id="1328760.A0A165INY8"/>
<proteinExistence type="inferred from homology"/>
<accession>A0A165INY8</accession>
<dbReference type="OrthoDB" id="4217619at2759"/>
<comment type="function">
    <text evidence="1">Nuclear serine protease which mediates apoptosis.</text>
</comment>
<feature type="compositionally biased region" description="Basic and acidic residues" evidence="7">
    <location>
        <begin position="20"/>
        <end position="29"/>
    </location>
</feature>
<evidence type="ECO:0000256" key="2">
    <source>
        <dbReference type="ARBA" id="ARBA00010541"/>
    </source>
</evidence>
<dbReference type="SUPFAM" id="SSF50156">
    <property type="entry name" value="PDZ domain-like"/>
    <property type="match status" value="3"/>
</dbReference>
<name>A0A165INY8_XYLHT</name>
<dbReference type="EMBL" id="KV407455">
    <property type="protein sequence ID" value="KZF25173.1"/>
    <property type="molecule type" value="Genomic_DNA"/>
</dbReference>
<dbReference type="PRINTS" id="PR00834">
    <property type="entry name" value="PROTEASES2C"/>
</dbReference>
<dbReference type="CDD" id="cd06786">
    <property type="entry name" value="cpPDZ1_ScNma111-like"/>
    <property type="match status" value="1"/>
</dbReference>
<dbReference type="Pfam" id="PF13365">
    <property type="entry name" value="Trypsin_2"/>
    <property type="match status" value="1"/>
</dbReference>
<evidence type="ECO:0000256" key="4">
    <source>
        <dbReference type="ARBA" id="ARBA00021524"/>
    </source>
</evidence>
<dbReference type="AlphaFoldDB" id="A0A165INY8"/>
<dbReference type="Pfam" id="PF00595">
    <property type="entry name" value="PDZ"/>
    <property type="match status" value="1"/>
</dbReference>
<evidence type="ECO:0000313" key="10">
    <source>
        <dbReference type="Proteomes" id="UP000076632"/>
    </source>
</evidence>
<sequence length="1016" mass="112413">MEQHDTRIKRKEHPVPGTERPAKHPRGEEGYGEQNGIQNGVYHGQDNDGDIQSLPLAVAAAETAEWQATIEKVVRNVVSIHFCQTHSFDTDPAISSEATGFVVDAERGYILTNRHVVCAGPFWGYCIFDNHEECDVYPVYRDPVHDFGILRFDPKTIKYMPLSTLELRPDQAHVGCEIRVVGNDAGEKLSILSGVISRLDRNAPEYGDGYSDFNTNYIQAAAAASGGSSGSPVVNIDGNAIALQAGGRADGAATDYFLPLDRPLRALRCIQQGKPVARGTIQTQWMIKPFDECRRLGLSSAWEAAVRKGFPKETGMLVAEIILPEGPADTKLEEGDVLIKVNGELLTQFVRLDDILDTHVGQKIALLVQRGGKDVQVEVDVGDLHAITPDRFVTVAGGSFHDLSYQQARLYAIPVKGVYVCEAAGSFRFESTDSGWLIDSIDQKKTPDLKTFIEVMKGIPDRARVVVTYKHLRDLHTLNTSIIYVDRHWTSKMRMAVRNDETGKWDFTELADPIPASPPVPRKANFIRLPSVRDPEAADIIRSFVRISCSMPVKLDGFPRARKVGFGLVINAEKGLVIVSRAIVPYDLCDISITIADSIIVDAKVLFLHPLQNYAIVQYDPSLVQAPVKSAKLSSEWIKQGASTIFLGFNQNLRVVVARTTVTDITTVAIPANAAAPRYRAINLDAITVDTGLSSQCGSGVLVAEDGTVQALWMSYLGERSAHTNKDIEYHLGLATPSLFPVTNPIQSGIVPKLRMLNIETNTVQMSQARIMGVSEEWMQKVEQENPERHQLFMVRKVECGHAFPQVLQEGDVILTLNGKLITRVSELDVMYDNEILDAVIVRNCVEMNLKVPTVSTDDLETDRAVIFCGAVLHRPHHAVRQQISKMHSEVYVSARTRGSPSYQYGLAPTNFITGVNGVETKDLSSFVSEVNKIPDNTYFRLKAVTFDNVRWVATMKKNEHYFPTMEFIKDPNESCGWRRISYEGGSPHRGAGTLTAEIMDEGIDQEDAVDGDDIE</sequence>
<keyword evidence="5" id="KW-0053">Apoptosis</keyword>
<dbReference type="Gene3D" id="2.30.42.10">
    <property type="match status" value="1"/>
</dbReference>
<dbReference type="InterPro" id="IPR001478">
    <property type="entry name" value="PDZ"/>
</dbReference>
<keyword evidence="9" id="KW-0378">Hydrolase</keyword>
<dbReference type="CDD" id="cd06719">
    <property type="entry name" value="PDZ2-4_Nma111p-like"/>
    <property type="match status" value="1"/>
</dbReference>
<evidence type="ECO:0000256" key="1">
    <source>
        <dbReference type="ARBA" id="ARBA00002558"/>
    </source>
</evidence>
<dbReference type="GO" id="GO:0004252">
    <property type="term" value="F:serine-type endopeptidase activity"/>
    <property type="evidence" value="ECO:0007669"/>
    <property type="project" value="InterPro"/>
</dbReference>
<feature type="domain" description="PDZ" evidence="8">
    <location>
        <begin position="294"/>
        <end position="372"/>
    </location>
</feature>
<dbReference type="InterPro" id="IPR025926">
    <property type="entry name" value="PDZ-like_dom"/>
</dbReference>
<dbReference type="GeneID" id="28898816"/>